<keyword evidence="2" id="KW-0812">Transmembrane</keyword>
<evidence type="ECO:0000256" key="2">
    <source>
        <dbReference type="SAM" id="Phobius"/>
    </source>
</evidence>
<protein>
    <recommendedName>
        <fullName evidence="5">Ubiquitin conjugation factor E4 core domain-containing protein</fullName>
    </recommendedName>
</protein>
<name>A0ABQ9XMR3_9EUKA</name>
<feature type="region of interest" description="Disordered" evidence="1">
    <location>
        <begin position="76"/>
        <end position="97"/>
    </location>
</feature>
<feature type="transmembrane region" description="Helical" evidence="2">
    <location>
        <begin position="12"/>
        <end position="35"/>
    </location>
</feature>
<evidence type="ECO:0000256" key="1">
    <source>
        <dbReference type="SAM" id="MobiDB-lite"/>
    </source>
</evidence>
<keyword evidence="4" id="KW-1185">Reference proteome</keyword>
<accession>A0ABQ9XMR3</accession>
<organism evidence="3 4">
    <name type="scientific">Blattamonas nauphoetae</name>
    <dbReference type="NCBI Taxonomy" id="2049346"/>
    <lineage>
        <taxon>Eukaryota</taxon>
        <taxon>Metamonada</taxon>
        <taxon>Preaxostyla</taxon>
        <taxon>Oxymonadida</taxon>
        <taxon>Blattamonas</taxon>
    </lineage>
</organism>
<evidence type="ECO:0008006" key="5">
    <source>
        <dbReference type="Google" id="ProtNLM"/>
    </source>
</evidence>
<reference evidence="3 4" key="1">
    <citation type="journal article" date="2022" name="bioRxiv">
        <title>Genomics of Preaxostyla Flagellates Illuminates Evolutionary Transitions and the Path Towards Mitochondrial Loss.</title>
        <authorList>
            <person name="Novak L.V.F."/>
            <person name="Treitli S.C."/>
            <person name="Pyrih J."/>
            <person name="Halakuc P."/>
            <person name="Pipaliya S.V."/>
            <person name="Vacek V."/>
            <person name="Brzon O."/>
            <person name="Soukal P."/>
            <person name="Eme L."/>
            <person name="Dacks J.B."/>
            <person name="Karnkowska A."/>
            <person name="Elias M."/>
            <person name="Hampl V."/>
        </authorList>
    </citation>
    <scope>NUCLEOTIDE SEQUENCE [LARGE SCALE GENOMIC DNA]</scope>
    <source>
        <strain evidence="3">NAU3</strain>
        <tissue evidence="3">Gut</tissue>
    </source>
</reference>
<proteinExistence type="predicted"/>
<sequence>MAFWSHSKDTSFPTVLCVSLFVYCFSVLGDVSWTVRNYVLDQKTSTSTVFFHRLACLLISALFSTASDCLSSNHQPTASSDTTHNDPDFTDNSVSGPNNHTLSQSHLFRICLRLTEWFFATFNKGKIRPVLTNPERMDMESAVSLVFLLLPHADVDSQCFLVSLVFHLQTISHFFGFVPPAITPDFVRIVALFFTRLNPSLPQKLVRCVELGIRLMMSRRRRRTWSSPFGHFVGESGAQYRPILAELIGQLESGGEGRREIVTQIWVMVSTQNEKLLRSTCPLVPLLSVLSDATDDNEAFFILRASNQTFHETEKDSSEMSSLLFKHSSLLVRLGKRIDRLQIAVEAWRLLLQLLFVVNSQNALREDEQAMVLGRGEEIAVEFGETVGRVLQMRGNPKCPFAGDPDINQHLHFLAHGLFWFQQLFEHIDFSPLLLSLIPTLTPLDPSIKPDEVSLWMLSLKTKLTVLSTSNPPNPFHFIPPSLAFPTEQSVLNDILRSEIVAAESIIRLGKDRDLPDHRDRINYEMRRFLQLTLRLRLALECAIRLPRLLHNFVPYYRAKGALVKEGEERKWCNHLDSAARDLVVTFNLHLLTTRNCYMDFSYNENIRFVFWAFLEGDRRDLPTLQNEGGSTRSERCLSFSENLQFAVMWTLNGMVRIHFRSEGRVSQRALPLHWKMVLHSIVFHPPFDPSIEQTLVQLRECLLEEGVEDVVGAVECQLHPSMLTQFGHNIPLQAVANED</sequence>
<comment type="caution">
    <text evidence="3">The sequence shown here is derived from an EMBL/GenBank/DDBJ whole genome shotgun (WGS) entry which is preliminary data.</text>
</comment>
<keyword evidence="2" id="KW-0472">Membrane</keyword>
<evidence type="ECO:0000313" key="4">
    <source>
        <dbReference type="Proteomes" id="UP001281761"/>
    </source>
</evidence>
<evidence type="ECO:0000313" key="3">
    <source>
        <dbReference type="EMBL" id="KAK2952697.1"/>
    </source>
</evidence>
<dbReference type="EMBL" id="JARBJD010000100">
    <property type="protein sequence ID" value="KAK2952697.1"/>
    <property type="molecule type" value="Genomic_DNA"/>
</dbReference>
<dbReference type="Proteomes" id="UP001281761">
    <property type="component" value="Unassembled WGS sequence"/>
</dbReference>
<keyword evidence="2" id="KW-1133">Transmembrane helix</keyword>
<feature type="transmembrane region" description="Helical" evidence="2">
    <location>
        <begin position="47"/>
        <end position="66"/>
    </location>
</feature>
<gene>
    <name evidence="3" type="ORF">BLNAU_12346</name>
</gene>